<dbReference type="EMBL" id="JAURVH010001521">
    <property type="protein sequence ID" value="KAK5923936.1"/>
    <property type="molecule type" value="Genomic_DNA"/>
</dbReference>
<organism evidence="1 2">
    <name type="scientific">Champsocephalus gunnari</name>
    <name type="common">Mackerel icefish</name>
    <dbReference type="NCBI Taxonomy" id="52237"/>
    <lineage>
        <taxon>Eukaryota</taxon>
        <taxon>Metazoa</taxon>
        <taxon>Chordata</taxon>
        <taxon>Craniata</taxon>
        <taxon>Vertebrata</taxon>
        <taxon>Euteleostomi</taxon>
        <taxon>Actinopterygii</taxon>
        <taxon>Neopterygii</taxon>
        <taxon>Teleostei</taxon>
        <taxon>Neoteleostei</taxon>
        <taxon>Acanthomorphata</taxon>
        <taxon>Eupercaria</taxon>
        <taxon>Perciformes</taxon>
        <taxon>Notothenioidei</taxon>
        <taxon>Channichthyidae</taxon>
        <taxon>Champsocephalus</taxon>
    </lineage>
</organism>
<sequence>MDLWTDGRTPRYNSTRLKLKEVKMSWCFRLTSELRALRDMVVEQKGELRHPASRVTAAESLVDALEKENKGQP</sequence>
<dbReference type="Proteomes" id="UP001331515">
    <property type="component" value="Unassembled WGS sequence"/>
</dbReference>
<keyword evidence="2" id="KW-1185">Reference proteome</keyword>
<evidence type="ECO:0000313" key="2">
    <source>
        <dbReference type="Proteomes" id="UP001331515"/>
    </source>
</evidence>
<accession>A0AAN8DJ13</accession>
<name>A0AAN8DJ13_CHAGU</name>
<proteinExistence type="predicted"/>
<reference evidence="1 2" key="1">
    <citation type="journal article" date="2023" name="Mol. Biol. Evol.">
        <title>Genomics of Secondarily Temperate Adaptation in the Only Non-Antarctic Icefish.</title>
        <authorList>
            <person name="Rivera-Colon A.G."/>
            <person name="Rayamajhi N."/>
            <person name="Minhas B.F."/>
            <person name="Madrigal G."/>
            <person name="Bilyk K.T."/>
            <person name="Yoon V."/>
            <person name="Hune M."/>
            <person name="Gregory S."/>
            <person name="Cheng C.H.C."/>
            <person name="Catchen J.M."/>
        </authorList>
    </citation>
    <scope>NUCLEOTIDE SEQUENCE [LARGE SCALE GENOMIC DNA]</scope>
    <source>
        <tissue evidence="1">White muscle</tissue>
    </source>
</reference>
<evidence type="ECO:0000313" key="1">
    <source>
        <dbReference type="EMBL" id="KAK5923936.1"/>
    </source>
</evidence>
<comment type="caution">
    <text evidence="1">The sequence shown here is derived from an EMBL/GenBank/DDBJ whole genome shotgun (WGS) entry which is preliminary data.</text>
</comment>
<gene>
    <name evidence="1" type="ORF">CgunFtcFv8_000861</name>
</gene>
<protein>
    <submittedName>
        <fullName evidence="1">Uncharacterized protein</fullName>
    </submittedName>
</protein>
<dbReference type="AlphaFoldDB" id="A0AAN8DJ13"/>